<dbReference type="KEGG" id="dfa:DFA_06140"/>
<gene>
    <name evidence="2" type="ORF">DFA_06140</name>
</gene>
<evidence type="ECO:0000313" key="3">
    <source>
        <dbReference type="Proteomes" id="UP000007797"/>
    </source>
</evidence>
<feature type="domain" description="AAA-ATPase-like" evidence="1">
    <location>
        <begin position="95"/>
        <end position="256"/>
    </location>
</feature>
<sequence length="315" mass="36152">MLSKFCTLSFVTSKCIQPFQIIRGPNSRVVRSNSSQSCFDDHHQPPQSSTFNFSSTFGHNGFYSHSCIRTYSTITTTPTTITTTNEKDNVKVPSNNYIRYIEDLNAKVIVSLRPHGFGKTLFLDMLHQYYDCKNRKTFDDITSDRPDKLFGHLSIGKKPTPLKNEFMVLHLDFSGLDTSTFDVYSKLFEKDFNEKVNLSIEKFKNTYNKTLEISPDNCLTSFERLRSTVCNSKLYILIDEYDACLNDAINNSSSSSPDPEIVDTRSSLSTKITKIQGRLKQFFKRVKSACDKSYTEFNIRKGLDIHPFQPMSRTR</sequence>
<dbReference type="EMBL" id="GL883007">
    <property type="protein sequence ID" value="EGG24002.1"/>
    <property type="molecule type" value="Genomic_DNA"/>
</dbReference>
<dbReference type="Proteomes" id="UP000007797">
    <property type="component" value="Unassembled WGS sequence"/>
</dbReference>
<name>F4PK78_CACFS</name>
<reference evidence="3" key="1">
    <citation type="journal article" date="2011" name="Genome Res.">
        <title>Phylogeny-wide analysis of social amoeba genomes highlights ancient origins for complex intercellular communication.</title>
        <authorList>
            <person name="Heidel A.J."/>
            <person name="Lawal H.M."/>
            <person name="Felder M."/>
            <person name="Schilde C."/>
            <person name="Helps N.R."/>
            <person name="Tunggal B."/>
            <person name="Rivero F."/>
            <person name="John U."/>
            <person name="Schleicher M."/>
            <person name="Eichinger L."/>
            <person name="Platzer M."/>
            <person name="Noegel A.A."/>
            <person name="Schaap P."/>
            <person name="Gloeckner G."/>
        </authorList>
    </citation>
    <scope>NUCLEOTIDE SEQUENCE [LARGE SCALE GENOMIC DNA]</scope>
    <source>
        <strain evidence="3">SH3</strain>
    </source>
</reference>
<dbReference type="OrthoDB" id="5380555at2759"/>
<protein>
    <recommendedName>
        <fullName evidence="1">AAA-ATPase-like domain-containing protein</fullName>
    </recommendedName>
</protein>
<organism evidence="2 3">
    <name type="scientific">Cavenderia fasciculata</name>
    <name type="common">Slime mold</name>
    <name type="synonym">Dictyostelium fasciculatum</name>
    <dbReference type="NCBI Taxonomy" id="261658"/>
    <lineage>
        <taxon>Eukaryota</taxon>
        <taxon>Amoebozoa</taxon>
        <taxon>Evosea</taxon>
        <taxon>Eumycetozoa</taxon>
        <taxon>Dictyostelia</taxon>
        <taxon>Acytosteliales</taxon>
        <taxon>Cavenderiaceae</taxon>
        <taxon>Cavenderia</taxon>
    </lineage>
</organism>
<dbReference type="RefSeq" id="XP_004361853.1">
    <property type="nucleotide sequence ID" value="XM_004361796.1"/>
</dbReference>
<dbReference type="Pfam" id="PF09820">
    <property type="entry name" value="AAA-ATPase_like"/>
    <property type="match status" value="1"/>
</dbReference>
<evidence type="ECO:0000313" key="2">
    <source>
        <dbReference type="EMBL" id="EGG24002.1"/>
    </source>
</evidence>
<proteinExistence type="predicted"/>
<accession>F4PK78</accession>
<dbReference type="GeneID" id="14876373"/>
<dbReference type="InterPro" id="IPR018631">
    <property type="entry name" value="AAA-ATPase-like_dom"/>
</dbReference>
<dbReference type="PANTHER" id="PTHR34825">
    <property type="entry name" value="CONSERVED PROTEIN, WITH A WEAK D-GALACTARATE DEHYDRATASE/ALTRONATE HYDROLASE DOMAIN"/>
    <property type="match status" value="1"/>
</dbReference>
<dbReference type="PANTHER" id="PTHR34825:SF2">
    <property type="entry name" value="AAA-ATPASE-LIKE DOMAIN-CONTAINING PROTEIN"/>
    <property type="match status" value="1"/>
</dbReference>
<keyword evidence="3" id="KW-1185">Reference proteome</keyword>
<dbReference type="AlphaFoldDB" id="F4PK78"/>
<evidence type="ECO:0000259" key="1">
    <source>
        <dbReference type="Pfam" id="PF09820"/>
    </source>
</evidence>